<comment type="caution">
    <text evidence="1">The sequence shown here is derived from an EMBL/GenBank/DDBJ whole genome shotgun (WGS) entry which is preliminary data.</text>
</comment>
<dbReference type="Proteomes" id="UP000593571">
    <property type="component" value="Unassembled WGS sequence"/>
</dbReference>
<proteinExistence type="predicted"/>
<accession>A0A7J8KAK1</accession>
<name>A0A7J8KAK1_ROUAE</name>
<reference evidence="1 2" key="1">
    <citation type="journal article" date="2020" name="Nature">
        <title>Six reference-quality genomes reveal evolution of bat adaptations.</title>
        <authorList>
            <person name="Jebb D."/>
            <person name="Huang Z."/>
            <person name="Pippel M."/>
            <person name="Hughes G.M."/>
            <person name="Lavrichenko K."/>
            <person name="Devanna P."/>
            <person name="Winkler S."/>
            <person name="Jermiin L.S."/>
            <person name="Skirmuntt E.C."/>
            <person name="Katzourakis A."/>
            <person name="Burkitt-Gray L."/>
            <person name="Ray D.A."/>
            <person name="Sullivan K.A.M."/>
            <person name="Roscito J.G."/>
            <person name="Kirilenko B.M."/>
            <person name="Davalos L.M."/>
            <person name="Corthals A.P."/>
            <person name="Power M.L."/>
            <person name="Jones G."/>
            <person name="Ransome R.D."/>
            <person name="Dechmann D.K.N."/>
            <person name="Locatelli A.G."/>
            <person name="Puechmaille S.J."/>
            <person name="Fedrigo O."/>
            <person name="Jarvis E.D."/>
            <person name="Hiller M."/>
            <person name="Vernes S.C."/>
            <person name="Myers E.W."/>
            <person name="Teeling E.C."/>
        </authorList>
    </citation>
    <scope>NUCLEOTIDE SEQUENCE [LARGE SCALE GENOMIC DNA]</scope>
    <source>
        <strain evidence="1">MRouAeg1</strain>
        <tissue evidence="1">Muscle</tissue>
    </source>
</reference>
<evidence type="ECO:0000313" key="1">
    <source>
        <dbReference type="EMBL" id="KAF6505880.1"/>
    </source>
</evidence>
<dbReference type="AlphaFoldDB" id="A0A7J8KAK1"/>
<protein>
    <submittedName>
        <fullName evidence="1">Uncharacterized protein</fullName>
    </submittedName>
</protein>
<evidence type="ECO:0000313" key="2">
    <source>
        <dbReference type="Proteomes" id="UP000593571"/>
    </source>
</evidence>
<sequence>MWRIKKHIGGRKRHFQKPSMACQGMTEAAPAPRWDSLRLRETGQLSEELGPSSVRVLGVVPLGQALDEGVRGHSGAVSSAPCSVVIHPTPSGREGTWKNTSGHTQIKGLFFFRATMVEFATL</sequence>
<dbReference type="EMBL" id="JACASE010000001">
    <property type="protein sequence ID" value="KAF6505880.1"/>
    <property type="molecule type" value="Genomic_DNA"/>
</dbReference>
<organism evidence="1 2">
    <name type="scientific">Rousettus aegyptiacus</name>
    <name type="common">Egyptian fruit bat</name>
    <name type="synonym">Pteropus aegyptiacus</name>
    <dbReference type="NCBI Taxonomy" id="9407"/>
    <lineage>
        <taxon>Eukaryota</taxon>
        <taxon>Metazoa</taxon>
        <taxon>Chordata</taxon>
        <taxon>Craniata</taxon>
        <taxon>Vertebrata</taxon>
        <taxon>Euteleostomi</taxon>
        <taxon>Mammalia</taxon>
        <taxon>Eutheria</taxon>
        <taxon>Laurasiatheria</taxon>
        <taxon>Chiroptera</taxon>
        <taxon>Yinpterochiroptera</taxon>
        <taxon>Pteropodoidea</taxon>
        <taxon>Pteropodidae</taxon>
        <taxon>Rousettinae</taxon>
        <taxon>Rousettus</taxon>
    </lineage>
</organism>
<keyword evidence="2" id="KW-1185">Reference proteome</keyword>
<gene>
    <name evidence="1" type="ORF">HJG63_007771</name>
</gene>